<accession>A0A3R7BKP8</accession>
<keyword evidence="1" id="KW-1133">Transmembrane helix</keyword>
<dbReference type="VEuPathDB" id="FungiDB:H257_14197"/>
<protein>
    <submittedName>
        <fullName evidence="2">Uncharacterized protein</fullName>
    </submittedName>
</protein>
<dbReference type="PROSITE" id="PS51257">
    <property type="entry name" value="PROKAR_LIPOPROTEIN"/>
    <property type="match status" value="1"/>
</dbReference>
<dbReference type="AlphaFoldDB" id="A0A3R7BKP8"/>
<name>A0A3R7BKP8_APHAT</name>
<evidence type="ECO:0000313" key="4">
    <source>
        <dbReference type="Proteomes" id="UP000285430"/>
    </source>
</evidence>
<feature type="transmembrane region" description="Helical" evidence="1">
    <location>
        <begin position="16"/>
        <end position="41"/>
    </location>
</feature>
<evidence type="ECO:0000256" key="1">
    <source>
        <dbReference type="SAM" id="Phobius"/>
    </source>
</evidence>
<dbReference type="EMBL" id="QUTH01002884">
    <property type="protein sequence ID" value="RHZ23280.1"/>
    <property type="molecule type" value="Genomic_DNA"/>
</dbReference>
<keyword evidence="1" id="KW-0812">Transmembrane</keyword>
<gene>
    <name evidence="2" type="ORF">DYB35_006061</name>
    <name evidence="3" type="ORF">DYB37_002030</name>
</gene>
<organism evidence="2 5">
    <name type="scientific">Aphanomyces astaci</name>
    <name type="common">Crayfish plague agent</name>
    <dbReference type="NCBI Taxonomy" id="112090"/>
    <lineage>
        <taxon>Eukaryota</taxon>
        <taxon>Sar</taxon>
        <taxon>Stramenopiles</taxon>
        <taxon>Oomycota</taxon>
        <taxon>Saprolegniomycetes</taxon>
        <taxon>Saprolegniales</taxon>
        <taxon>Verrucalvaceae</taxon>
        <taxon>Aphanomyces</taxon>
    </lineage>
</organism>
<evidence type="ECO:0000313" key="3">
    <source>
        <dbReference type="EMBL" id="RHZ23280.1"/>
    </source>
</evidence>
<evidence type="ECO:0000313" key="2">
    <source>
        <dbReference type="EMBL" id="RHY94450.1"/>
    </source>
</evidence>
<proteinExistence type="predicted"/>
<dbReference type="Proteomes" id="UP000285430">
    <property type="component" value="Unassembled WGS sequence"/>
</dbReference>
<comment type="caution">
    <text evidence="2">The sequence shown here is derived from an EMBL/GenBank/DDBJ whole genome shotgun (WGS) entry which is preliminary data.</text>
</comment>
<dbReference type="Proteomes" id="UP000285712">
    <property type="component" value="Unassembled WGS sequence"/>
</dbReference>
<sequence length="363" mass="40945">MHQLRRHLHAAHGLNVWYATAMGLCGCLGLLLLGFISYWCFKLRQDSRRRRSVVLLSNRNSYESSHLLQRASLDWPSSMTTSSMMTLPLSSSSTSLYLSPIPEELRSMCSEDVRDEFDDFNRDKEFVQDFCDQSEYVRLSIHSISIPRLHTYLLHHRDYVWLDKPALYMGKNRSKRMYLLGRATSSLAQLTSRGRLGGGGESKHVLCSLFPTTAAAMQAEDLSALRAFFHYVQEQCPHVLPVLGIHLVPSTDKVMVLTPYVPQGSLKDYIYHRCKTAVVQVHDVFGAIFQSTASTGPPPTIESLLSLPLFRKHALQRGNRPTFARRDQMLKTVDGVVGKQLPRDAVARSRSQDGALPIVLQVA</sequence>
<dbReference type="EMBL" id="QUTG01002842">
    <property type="protein sequence ID" value="RHY94450.1"/>
    <property type="molecule type" value="Genomic_DNA"/>
</dbReference>
<reference evidence="4 5" key="1">
    <citation type="submission" date="2018-08" db="EMBL/GenBank/DDBJ databases">
        <title>Aphanomyces genome sequencing and annotation.</title>
        <authorList>
            <person name="Minardi D."/>
            <person name="Oidtmann B."/>
            <person name="Van Der Giezen M."/>
            <person name="Studholme D.J."/>
        </authorList>
    </citation>
    <scope>NUCLEOTIDE SEQUENCE [LARGE SCALE GENOMIC DNA]</scope>
    <source>
        <strain evidence="3 4">Da</strain>
        <strain evidence="2 5">Sv</strain>
    </source>
</reference>
<evidence type="ECO:0000313" key="5">
    <source>
        <dbReference type="Proteomes" id="UP000285712"/>
    </source>
</evidence>
<keyword evidence="1" id="KW-0472">Membrane</keyword>